<organism evidence="2 3">
    <name type="scientific">Acaulospora morrowiae</name>
    <dbReference type="NCBI Taxonomy" id="94023"/>
    <lineage>
        <taxon>Eukaryota</taxon>
        <taxon>Fungi</taxon>
        <taxon>Fungi incertae sedis</taxon>
        <taxon>Mucoromycota</taxon>
        <taxon>Glomeromycotina</taxon>
        <taxon>Glomeromycetes</taxon>
        <taxon>Diversisporales</taxon>
        <taxon>Acaulosporaceae</taxon>
        <taxon>Acaulospora</taxon>
    </lineage>
</organism>
<dbReference type="EMBL" id="CAJVPV010037150">
    <property type="protein sequence ID" value="CAG8754459.1"/>
    <property type="molecule type" value="Genomic_DNA"/>
</dbReference>
<protein>
    <submittedName>
        <fullName evidence="2">17956_t:CDS:1</fullName>
    </submittedName>
</protein>
<accession>A0A9N9IZ15</accession>
<keyword evidence="3" id="KW-1185">Reference proteome</keyword>
<dbReference type="AlphaFoldDB" id="A0A9N9IZ15"/>
<reference evidence="2" key="1">
    <citation type="submission" date="2021-06" db="EMBL/GenBank/DDBJ databases">
        <authorList>
            <person name="Kallberg Y."/>
            <person name="Tangrot J."/>
            <person name="Rosling A."/>
        </authorList>
    </citation>
    <scope>NUCLEOTIDE SEQUENCE</scope>
    <source>
        <strain evidence="2">CL551</strain>
    </source>
</reference>
<dbReference type="Proteomes" id="UP000789342">
    <property type="component" value="Unassembled WGS sequence"/>
</dbReference>
<feature type="region of interest" description="Disordered" evidence="1">
    <location>
        <begin position="48"/>
        <end position="76"/>
    </location>
</feature>
<evidence type="ECO:0000313" key="2">
    <source>
        <dbReference type="EMBL" id="CAG8754459.1"/>
    </source>
</evidence>
<comment type="caution">
    <text evidence="2">The sequence shown here is derived from an EMBL/GenBank/DDBJ whole genome shotgun (WGS) entry which is preliminary data.</text>
</comment>
<gene>
    <name evidence="2" type="ORF">AMORRO_LOCUS15511</name>
</gene>
<feature type="compositionally biased region" description="Basic residues" evidence="1">
    <location>
        <begin position="64"/>
        <end position="73"/>
    </location>
</feature>
<name>A0A9N9IZ15_9GLOM</name>
<feature type="non-terminal residue" evidence="2">
    <location>
        <position position="102"/>
    </location>
</feature>
<proteinExistence type="predicted"/>
<evidence type="ECO:0000256" key="1">
    <source>
        <dbReference type="SAM" id="MobiDB-lite"/>
    </source>
</evidence>
<evidence type="ECO:0000313" key="3">
    <source>
        <dbReference type="Proteomes" id="UP000789342"/>
    </source>
</evidence>
<sequence>MVLPYVIFTLTETPFLTNLRIWKYKFNVNKPTRRKQSQLVSLELRKKFDKGPKVTTHNKNTQEKRHKTRRNSYRKPSNSIWSKYLELSKKGELHSFSEGDFL</sequence>